<gene>
    <name evidence="1" type="ORF">HMPREFV_HMPID9843gp0049</name>
</gene>
<protein>
    <recommendedName>
        <fullName evidence="3">Tip attachment protein J domain-containing protein</fullName>
    </recommendedName>
</protein>
<proteinExistence type="predicted"/>
<dbReference type="OrthoDB" id="9860at10239"/>
<dbReference type="KEGG" id="vg:26042233"/>
<evidence type="ECO:0000313" key="2">
    <source>
        <dbReference type="Proteomes" id="UP000007333"/>
    </source>
</evidence>
<sequence>MHVPGSTPTAWTGTDSLSKVYPHPCWKLPAMSWPYALSTTHVRRREMGGRSKAQTMGWRYYMGILMGFARGPLDEMVEIKAGDRTAWKGSVKSNQTIQIQAGELFGGDKAEGGIAGPLDVMFGAPDQPVNPRLAAMVGGLVPAFRGVTTAFFDGQLCAMNKYPKAWMSRWRRALNGWDGGVWYPEKAVISLAGDQVKAMNPAHILFECQTNRDWGRGKDRGLLDQASYRKAADTLFAEGFGLCLKFRVADELDNFEQTVLDHIGATQFLSRSTGLWTLRLIREDYDVATLPVFDEDSGLLGIDEDSITSLDGTANQFVVVWHDPITNTDRRARAKNAGAIRAAGGVITTTKEYPGLPTGDLAGRVAARDCNVSTSAIRKLQVRLDRRAYALNPGDVFCVRSRKRGIERIVLRAGKIDYGTLTKGTIAITALEDVFGLPAAGTSAVQPPNWTPPDRTPRVIATRRLIEAPYRDLAAALSDADLAQLQPETGILAALGMRPSGLQMNYALLSRVGSAPFEERTSGDFCPVAAISAGIGRGLASISVALLQGIDLDQVEVGSAAMIDDEIFRVDAINAAAGTVVLARGCVDTVPAPHEAGALIWFYEDWATEDTREYVTGETVNVKLLSRTSSATLAENLAPVDSLRMNQRQARPYAPGRVLVCGVAYPTKTYGVLTVSWAHRNRLLQADQLVDSSASSISLEVGTTYTLSIYSGTSLKKSYTGLTGTTWTYPIEDDIAHGLLPVLRIVLFSVRDSLQSWQQHDITIERHGLGFRLGEELGGVAQ</sequence>
<dbReference type="RefSeq" id="YP_009168327.1">
    <property type="nucleotide sequence ID" value="NC_027986.1"/>
</dbReference>
<dbReference type="EMBL" id="JX495041">
    <property type="protein sequence ID" value="AFR52202.1"/>
    <property type="molecule type" value="Genomic_DNA"/>
</dbReference>
<evidence type="ECO:0000313" key="1">
    <source>
        <dbReference type="EMBL" id="AFR52202.1"/>
    </source>
</evidence>
<accession>J9RWA5</accession>
<keyword evidence="2" id="KW-1185">Reference proteome</keyword>
<organism evidence="1 2">
    <name type="scientific">Pseudomonas phage JD18</name>
    <dbReference type="NCBI Taxonomy" id="1225791"/>
    <lineage>
        <taxon>Viruses</taxon>
        <taxon>Duplodnaviria</taxon>
        <taxon>Heunggongvirae</taxon>
        <taxon>Uroviricota</taxon>
        <taxon>Caudoviricetes</taxon>
        <taxon>Guarnerosvirinae</taxon>
        <taxon>Mechnikovvirus</taxon>
        <taxon>Mechnikovvirus JD18</taxon>
        <taxon>Beetrevirus JD18</taxon>
    </lineage>
</organism>
<reference evidence="1 2" key="1">
    <citation type="journal article" date="2012" name="J. Bacteriol.">
        <title>The CRISPR/Cas adaptive immune system of Pseudomonas aeruginosa mediates resistance to naturally occurring and engineered phages.</title>
        <authorList>
            <person name="Cady K.C."/>
            <person name="Bondy-Denomy J."/>
            <person name="Heussler G.E."/>
            <person name="Davidson A.R."/>
            <person name="O'Toole G.A."/>
        </authorList>
    </citation>
    <scope>NUCLEOTIDE SEQUENCE [LARGE SCALE GENOMIC DNA]</scope>
    <source>
        <strain evidence="1">JBD18</strain>
    </source>
</reference>
<dbReference type="GeneID" id="26042233"/>
<name>J9RWA5_9CAUD</name>
<dbReference type="Proteomes" id="UP000007333">
    <property type="component" value="Segment"/>
</dbReference>
<evidence type="ECO:0008006" key="3">
    <source>
        <dbReference type="Google" id="ProtNLM"/>
    </source>
</evidence>